<evidence type="ECO:0000256" key="1">
    <source>
        <dbReference type="SAM" id="MobiDB-lite"/>
    </source>
</evidence>
<protein>
    <submittedName>
        <fullName evidence="2">Uncharacterized protein</fullName>
    </submittedName>
</protein>
<dbReference type="AlphaFoldDB" id="A0A016TZ07"/>
<reference evidence="3" key="1">
    <citation type="journal article" date="2015" name="Nat. Genet.">
        <title>The genome and transcriptome of the zoonotic hookworm Ancylostoma ceylanicum identify infection-specific gene families.</title>
        <authorList>
            <person name="Schwarz E.M."/>
            <person name="Hu Y."/>
            <person name="Antoshechkin I."/>
            <person name="Miller M.M."/>
            <person name="Sternberg P.W."/>
            <person name="Aroian R.V."/>
        </authorList>
    </citation>
    <scope>NUCLEOTIDE SEQUENCE</scope>
    <source>
        <strain evidence="3">HY135</strain>
    </source>
</reference>
<organism evidence="2 3">
    <name type="scientific">Ancylostoma ceylanicum</name>
    <dbReference type="NCBI Taxonomy" id="53326"/>
    <lineage>
        <taxon>Eukaryota</taxon>
        <taxon>Metazoa</taxon>
        <taxon>Ecdysozoa</taxon>
        <taxon>Nematoda</taxon>
        <taxon>Chromadorea</taxon>
        <taxon>Rhabditida</taxon>
        <taxon>Rhabditina</taxon>
        <taxon>Rhabditomorpha</taxon>
        <taxon>Strongyloidea</taxon>
        <taxon>Ancylostomatidae</taxon>
        <taxon>Ancylostomatinae</taxon>
        <taxon>Ancylostoma</taxon>
    </lineage>
</organism>
<name>A0A016TZ07_9BILA</name>
<evidence type="ECO:0000313" key="2">
    <source>
        <dbReference type="EMBL" id="EYC07852.1"/>
    </source>
</evidence>
<evidence type="ECO:0000313" key="3">
    <source>
        <dbReference type="Proteomes" id="UP000024635"/>
    </source>
</evidence>
<feature type="region of interest" description="Disordered" evidence="1">
    <location>
        <begin position="49"/>
        <end position="74"/>
    </location>
</feature>
<gene>
    <name evidence="2" type="primary">Acey_s0068.g170</name>
    <name evidence="2" type="ORF">Y032_0068g170</name>
</gene>
<sequence>MRNFELEHAHPVRHRFHKCKSKGWDTPHTLITISTNLGAALTRSALYSKRSHGERLRPQLYGQRSHGESLHPQI</sequence>
<comment type="caution">
    <text evidence="2">The sequence shown here is derived from an EMBL/GenBank/DDBJ whole genome shotgun (WGS) entry which is preliminary data.</text>
</comment>
<dbReference type="EMBL" id="JARK01001404">
    <property type="protein sequence ID" value="EYC07852.1"/>
    <property type="molecule type" value="Genomic_DNA"/>
</dbReference>
<dbReference type="Proteomes" id="UP000024635">
    <property type="component" value="Unassembled WGS sequence"/>
</dbReference>
<proteinExistence type="predicted"/>
<keyword evidence="3" id="KW-1185">Reference proteome</keyword>
<accession>A0A016TZ07</accession>
<feature type="compositionally biased region" description="Basic and acidic residues" evidence="1">
    <location>
        <begin position="65"/>
        <end position="74"/>
    </location>
</feature>